<reference evidence="5 6" key="1">
    <citation type="submission" date="2020-08" db="EMBL/GenBank/DDBJ databases">
        <title>Sequencing the genomes of 1000 actinobacteria strains.</title>
        <authorList>
            <person name="Klenk H.-P."/>
        </authorList>
    </citation>
    <scope>NUCLEOTIDE SEQUENCE [LARGE SCALE GENOMIC DNA]</scope>
    <source>
        <strain evidence="5 6">DSM 44230</strain>
    </source>
</reference>
<evidence type="ECO:0000259" key="4">
    <source>
        <dbReference type="PROSITE" id="PS01124"/>
    </source>
</evidence>
<evidence type="ECO:0000256" key="1">
    <source>
        <dbReference type="ARBA" id="ARBA00023015"/>
    </source>
</evidence>
<dbReference type="PANTHER" id="PTHR46796">
    <property type="entry name" value="HTH-TYPE TRANSCRIPTIONAL ACTIVATOR RHAS-RELATED"/>
    <property type="match status" value="1"/>
</dbReference>
<dbReference type="Pfam" id="PF12852">
    <property type="entry name" value="Cupin_6"/>
    <property type="match status" value="1"/>
</dbReference>
<dbReference type="InterPro" id="IPR018060">
    <property type="entry name" value="HTH_AraC"/>
</dbReference>
<name>A0A7W7CD29_9PSEU</name>
<dbReference type="Pfam" id="PF12833">
    <property type="entry name" value="HTH_18"/>
    <property type="match status" value="1"/>
</dbReference>
<dbReference type="Gene3D" id="1.10.10.60">
    <property type="entry name" value="Homeodomain-like"/>
    <property type="match status" value="2"/>
</dbReference>
<dbReference type="AlphaFoldDB" id="A0A7W7CD29"/>
<dbReference type="SUPFAM" id="SSF46689">
    <property type="entry name" value="Homeodomain-like"/>
    <property type="match status" value="2"/>
</dbReference>
<keyword evidence="6" id="KW-1185">Reference proteome</keyword>
<comment type="caution">
    <text evidence="5">The sequence shown here is derived from an EMBL/GenBank/DDBJ whole genome shotgun (WGS) entry which is preliminary data.</text>
</comment>
<dbReference type="GO" id="GO:0003700">
    <property type="term" value="F:DNA-binding transcription factor activity"/>
    <property type="evidence" value="ECO:0007669"/>
    <property type="project" value="InterPro"/>
</dbReference>
<accession>A0A7W7CD29</accession>
<dbReference type="GO" id="GO:0043565">
    <property type="term" value="F:sequence-specific DNA binding"/>
    <property type="evidence" value="ECO:0007669"/>
    <property type="project" value="InterPro"/>
</dbReference>
<sequence length="289" mass="31403">MDVLSDAIAAMRSGRPYSALTEADGPWSREFPDFAGARLHVVLVGAIKVVLPGREPVSLTPGDAVVLPRGGAHELVDAGVRTRLLCGAFQLEQARPHPLLAELPELLVQTARAGEHAPLQGIISVLGAELAEVRAGRDAVLPSLLEVLLVYLLRAWMDEHGDGRNWDAAMRDPVVGKALRAIHQDPAAPWTVEGMGAAAGLSRAAFARRFSQLVGQPPLGYLTWWRLALAARMLRTTDSTLAVIADRCGYGSQFAFANAFKREYGVSAGRYRRLRRSDHEHIGEWERPG</sequence>
<evidence type="ECO:0000313" key="5">
    <source>
        <dbReference type="EMBL" id="MBB4678913.1"/>
    </source>
</evidence>
<dbReference type="InterPro" id="IPR050204">
    <property type="entry name" value="AraC_XylS_family_regulators"/>
</dbReference>
<evidence type="ECO:0000313" key="6">
    <source>
        <dbReference type="Proteomes" id="UP000533598"/>
    </source>
</evidence>
<proteinExistence type="predicted"/>
<keyword evidence="1" id="KW-0805">Transcription regulation</keyword>
<dbReference type="PROSITE" id="PS01124">
    <property type="entry name" value="HTH_ARAC_FAMILY_2"/>
    <property type="match status" value="1"/>
</dbReference>
<dbReference type="RefSeq" id="WP_185004718.1">
    <property type="nucleotide sequence ID" value="NZ_BAAAUI010000069.1"/>
</dbReference>
<dbReference type="InterPro" id="IPR032783">
    <property type="entry name" value="AraC_lig"/>
</dbReference>
<dbReference type="InterPro" id="IPR009057">
    <property type="entry name" value="Homeodomain-like_sf"/>
</dbReference>
<gene>
    <name evidence="5" type="ORF">HNR67_005031</name>
</gene>
<dbReference type="InterPro" id="IPR018062">
    <property type="entry name" value="HTH_AraC-typ_CS"/>
</dbReference>
<organism evidence="5 6">
    <name type="scientific">Crossiella cryophila</name>
    <dbReference type="NCBI Taxonomy" id="43355"/>
    <lineage>
        <taxon>Bacteria</taxon>
        <taxon>Bacillati</taxon>
        <taxon>Actinomycetota</taxon>
        <taxon>Actinomycetes</taxon>
        <taxon>Pseudonocardiales</taxon>
        <taxon>Pseudonocardiaceae</taxon>
        <taxon>Crossiella</taxon>
    </lineage>
</organism>
<evidence type="ECO:0000256" key="2">
    <source>
        <dbReference type="ARBA" id="ARBA00023125"/>
    </source>
</evidence>
<dbReference type="EMBL" id="JACHMH010000001">
    <property type="protein sequence ID" value="MBB4678913.1"/>
    <property type="molecule type" value="Genomic_DNA"/>
</dbReference>
<dbReference type="Proteomes" id="UP000533598">
    <property type="component" value="Unassembled WGS sequence"/>
</dbReference>
<keyword evidence="3" id="KW-0804">Transcription</keyword>
<evidence type="ECO:0000256" key="3">
    <source>
        <dbReference type="ARBA" id="ARBA00023163"/>
    </source>
</evidence>
<dbReference type="PROSITE" id="PS00041">
    <property type="entry name" value="HTH_ARAC_FAMILY_1"/>
    <property type="match status" value="1"/>
</dbReference>
<dbReference type="SMART" id="SM00342">
    <property type="entry name" value="HTH_ARAC"/>
    <property type="match status" value="1"/>
</dbReference>
<feature type="domain" description="HTH araC/xylS-type" evidence="4">
    <location>
        <begin position="176"/>
        <end position="274"/>
    </location>
</feature>
<protein>
    <submittedName>
        <fullName evidence="5">AraC-like DNA-binding protein</fullName>
    </submittedName>
</protein>
<keyword evidence="2 5" id="KW-0238">DNA-binding</keyword>
<dbReference type="PANTHER" id="PTHR46796:SF13">
    <property type="entry name" value="HTH-TYPE TRANSCRIPTIONAL ACTIVATOR RHAS"/>
    <property type="match status" value="1"/>
</dbReference>